<evidence type="ECO:0000313" key="3">
    <source>
        <dbReference type="Proteomes" id="UP001228044"/>
    </source>
</evidence>
<sequence>MIEKFLAALVLLICIALALRMALPAAQQRRLDERLRRLGRGLQSGWQRARRWRTRRASAAEHRAAAAEAEAAIRRARAGSKMVDGEWDGNVYRPKSFKGRKRDKRNLH</sequence>
<dbReference type="EMBL" id="JAUHHC010000005">
    <property type="protein sequence ID" value="MDN3922483.1"/>
    <property type="molecule type" value="Genomic_DNA"/>
</dbReference>
<gene>
    <name evidence="2" type="ORF">QWJ38_19510</name>
</gene>
<dbReference type="RefSeq" id="WP_290360785.1">
    <property type="nucleotide sequence ID" value="NZ_JAUHHC010000005.1"/>
</dbReference>
<comment type="caution">
    <text evidence="2">The sequence shown here is derived from an EMBL/GenBank/DDBJ whole genome shotgun (WGS) entry which is preliminary data.</text>
</comment>
<dbReference type="Proteomes" id="UP001228044">
    <property type="component" value="Unassembled WGS sequence"/>
</dbReference>
<keyword evidence="3" id="KW-1185">Reference proteome</keyword>
<feature type="region of interest" description="Disordered" evidence="1">
    <location>
        <begin position="84"/>
        <end position="108"/>
    </location>
</feature>
<proteinExistence type="predicted"/>
<accession>A0ABT8DXU6</accession>
<feature type="compositionally biased region" description="Basic residues" evidence="1">
    <location>
        <begin position="95"/>
        <end position="108"/>
    </location>
</feature>
<protein>
    <submittedName>
        <fullName evidence="2">Uncharacterized protein</fullName>
    </submittedName>
</protein>
<evidence type="ECO:0000256" key="1">
    <source>
        <dbReference type="SAM" id="MobiDB-lite"/>
    </source>
</evidence>
<organism evidence="2 3">
    <name type="scientific">Roseateles violae</name>
    <dbReference type="NCBI Taxonomy" id="3058042"/>
    <lineage>
        <taxon>Bacteria</taxon>
        <taxon>Pseudomonadati</taxon>
        <taxon>Pseudomonadota</taxon>
        <taxon>Betaproteobacteria</taxon>
        <taxon>Burkholderiales</taxon>
        <taxon>Sphaerotilaceae</taxon>
        <taxon>Roseateles</taxon>
    </lineage>
</organism>
<name>A0ABT8DXU6_9BURK</name>
<evidence type="ECO:0000313" key="2">
    <source>
        <dbReference type="EMBL" id="MDN3922483.1"/>
    </source>
</evidence>
<reference evidence="2 3" key="1">
    <citation type="submission" date="2023-06" db="EMBL/GenBank/DDBJ databases">
        <title>Pelomonas sp. PFR6 16S ribosomal RNA gene Genome sequencing and assembly.</title>
        <authorList>
            <person name="Woo H."/>
        </authorList>
    </citation>
    <scope>NUCLEOTIDE SEQUENCE [LARGE SCALE GENOMIC DNA]</scope>
    <source>
        <strain evidence="2 3">PFR6</strain>
    </source>
</reference>